<organism evidence="1 2">
    <name type="scientific">Paenibacillus thalictri</name>
    <dbReference type="NCBI Taxonomy" id="2527873"/>
    <lineage>
        <taxon>Bacteria</taxon>
        <taxon>Bacillati</taxon>
        <taxon>Bacillota</taxon>
        <taxon>Bacilli</taxon>
        <taxon>Bacillales</taxon>
        <taxon>Paenibacillaceae</taxon>
        <taxon>Paenibacillus</taxon>
    </lineage>
</organism>
<protein>
    <submittedName>
        <fullName evidence="1">Cyclase family protein</fullName>
    </submittedName>
</protein>
<evidence type="ECO:0000313" key="2">
    <source>
        <dbReference type="Proteomes" id="UP000293142"/>
    </source>
</evidence>
<gene>
    <name evidence="1" type="ORF">EYB31_24175</name>
</gene>
<dbReference type="OrthoDB" id="9796085at2"/>
<dbReference type="AlphaFoldDB" id="A0A4Q9DMZ2"/>
<dbReference type="EMBL" id="SIRE01000018">
    <property type="protein sequence ID" value="TBL75110.1"/>
    <property type="molecule type" value="Genomic_DNA"/>
</dbReference>
<dbReference type="SUPFAM" id="SSF102198">
    <property type="entry name" value="Putative cyclase"/>
    <property type="match status" value="1"/>
</dbReference>
<sequence>MNISRMLDLTQDLYPNCPNLPIFEPPKFEYQFIGPRDGWKMERITMTTHSGTHMDAPSHMEEFRTDLDEYPVERFQGECVYIPLAGIKGAREPITPADLAPYLDRMNENSIVLLYTGWGEKRAWTKEWVYGSPFLHPDGARLIAEKKVKGIGIDHPSLGGTGEENENTHRTVLGAGIWIAEGLQLDYPELSEGQWHIMALPMKIRESSGAPARIVALQLGGGKA</sequence>
<dbReference type="InterPro" id="IPR037175">
    <property type="entry name" value="KFase_sf"/>
</dbReference>
<evidence type="ECO:0000313" key="1">
    <source>
        <dbReference type="EMBL" id="TBL75110.1"/>
    </source>
</evidence>
<dbReference type="PANTHER" id="PTHR31118:SF12">
    <property type="entry name" value="CYCLASE-LIKE PROTEIN 2"/>
    <property type="match status" value="1"/>
</dbReference>
<comment type="caution">
    <text evidence="1">The sequence shown here is derived from an EMBL/GenBank/DDBJ whole genome shotgun (WGS) entry which is preliminary data.</text>
</comment>
<name>A0A4Q9DMZ2_9BACL</name>
<dbReference type="InterPro" id="IPR007325">
    <property type="entry name" value="KFase/CYL"/>
</dbReference>
<dbReference type="Gene3D" id="3.50.30.50">
    <property type="entry name" value="Putative cyclase"/>
    <property type="match status" value="1"/>
</dbReference>
<proteinExistence type="predicted"/>
<dbReference type="PANTHER" id="PTHR31118">
    <property type="entry name" value="CYCLASE-LIKE PROTEIN 2"/>
    <property type="match status" value="1"/>
</dbReference>
<dbReference type="GO" id="GO:0004061">
    <property type="term" value="F:arylformamidase activity"/>
    <property type="evidence" value="ECO:0007669"/>
    <property type="project" value="InterPro"/>
</dbReference>
<dbReference type="GO" id="GO:0019441">
    <property type="term" value="P:L-tryptophan catabolic process to kynurenine"/>
    <property type="evidence" value="ECO:0007669"/>
    <property type="project" value="InterPro"/>
</dbReference>
<reference evidence="1 2" key="1">
    <citation type="submission" date="2019-02" db="EMBL/GenBank/DDBJ databases">
        <title>Paenibacillus sp. nov., isolated from surface-sterilized tissue of Thalictrum simplex L.</title>
        <authorList>
            <person name="Tuo L."/>
        </authorList>
    </citation>
    <scope>NUCLEOTIDE SEQUENCE [LARGE SCALE GENOMIC DNA]</scope>
    <source>
        <strain evidence="1 2">N2SHLJ1</strain>
    </source>
</reference>
<accession>A0A4Q9DMZ2</accession>
<dbReference type="Proteomes" id="UP000293142">
    <property type="component" value="Unassembled WGS sequence"/>
</dbReference>
<keyword evidence="2" id="KW-1185">Reference proteome</keyword>
<dbReference type="Pfam" id="PF04199">
    <property type="entry name" value="Cyclase"/>
    <property type="match status" value="1"/>
</dbReference>
<dbReference type="RefSeq" id="WP_131016005.1">
    <property type="nucleotide sequence ID" value="NZ_SIRE01000018.1"/>
</dbReference>